<name>A0ABS8F8A6_9FIRM</name>
<accession>A0ABS8F8A6</accession>
<evidence type="ECO:0000259" key="6">
    <source>
        <dbReference type="Pfam" id="PF12708"/>
    </source>
</evidence>
<dbReference type="SMART" id="SM00710">
    <property type="entry name" value="PbH1"/>
    <property type="match status" value="4"/>
</dbReference>
<evidence type="ECO:0000313" key="8">
    <source>
        <dbReference type="Proteomes" id="UP001430637"/>
    </source>
</evidence>
<dbReference type="InterPro" id="IPR000743">
    <property type="entry name" value="Glyco_hydro_28"/>
</dbReference>
<proteinExistence type="inferred from homology"/>
<dbReference type="Pfam" id="PF12708">
    <property type="entry name" value="Pect-lyase_RHGA_epim"/>
    <property type="match status" value="1"/>
</dbReference>
<dbReference type="InterPro" id="IPR006626">
    <property type="entry name" value="PbH1"/>
</dbReference>
<keyword evidence="8" id="KW-1185">Reference proteome</keyword>
<dbReference type="Gene3D" id="2.160.20.10">
    <property type="entry name" value="Single-stranded right-handed beta-helix, Pectin lyase-like"/>
    <property type="match status" value="1"/>
</dbReference>
<dbReference type="RefSeq" id="WP_227620916.1">
    <property type="nucleotide sequence ID" value="NZ_JAJEQL010000011.1"/>
</dbReference>
<sequence>MKKITRRQFLTSAGATSAALLLSSLPHAAAADENCLRKVTPAATNSNDLSWDMAEEILTHISDPVFPAYTVNVLDYGAVPNDGKLDTAAIQRAIDETSAHGGGTVVIPSGVYDVGAITLKSNVNLHLESKDTILRFTRDITPANYPLVFAHYEGSKLYNWSPLIYAYQQENIALTGKGTLDGQADKNNWWNWSRTVNPDGTITRPSSADAKLLRKMTDNGTPAEERIFGEGHYLRPNFYQPIECTNVLVEGVTIANSPMWELNPVLCTNFTARGVTIDTHGYNNDGCDPENCNYVLIENCFFNTGDDCIAVKAGRNRDGRELGEAGHPTQNLIIRNNTFADGHGGIACGSEMSGGIKNLFADNNTFDSPTLNYALRFKTNAERGGAVENIYLRNSKVKSVGNAVVHATMLYDVGRDGDYLPQFKNITIENLTSSGGEYGIFMEAFEEVPITGLVFRNVNISNVGTDIRALNWEDPVMENVTINGKTYPRPVETKILGVPVPGQRIEGSSTLLGGEDTDLSSKWLISDSADGDYHFFRIRRSYAVPSYLAGKYIKFVSTDRSGNQDASIPYKVLRSAEIAGTTNDAELLRAASKGYIDENDALDLNRPITKRECAKMLGKLWNLTAPSAPVTISDVPASDPDYGVIAAVVEAGMIELKDPTSAIAQGTLYNAGVTSSEGAKRTAFLPDATIDRDEMGHIALLSCGVPYNETLGTQPKFDDASQIESVYKSNVGASAYFGFVTAKTGNSYLPKEKTPLEDLIRIVERISDFNNK</sequence>
<feature type="domain" description="Rhamnogalacturonase A/B/Epimerase-like pectate lyase" evidence="6">
    <location>
        <begin position="71"/>
        <end position="125"/>
    </location>
</feature>
<dbReference type="Pfam" id="PF00295">
    <property type="entry name" value="Glyco_hydro_28"/>
    <property type="match status" value="1"/>
</dbReference>
<feature type="signal peptide" evidence="5">
    <location>
        <begin position="1"/>
        <end position="28"/>
    </location>
</feature>
<feature type="chain" id="PRO_5045954995" description="Rhamnogalacturonase A/B/Epimerase-like pectate lyase domain-containing protein" evidence="5">
    <location>
        <begin position="29"/>
        <end position="772"/>
    </location>
</feature>
<gene>
    <name evidence="7" type="ORF">LKD23_06190</name>
</gene>
<dbReference type="InterPro" id="IPR012334">
    <property type="entry name" value="Pectin_lyas_fold"/>
</dbReference>
<reference evidence="7" key="1">
    <citation type="submission" date="2021-10" db="EMBL/GenBank/DDBJ databases">
        <title>Anaerobic single-cell dispensing facilitates the cultivation of human gut bacteria.</title>
        <authorList>
            <person name="Afrizal A."/>
        </authorList>
    </citation>
    <scope>NUCLEOTIDE SEQUENCE</scope>
    <source>
        <strain evidence="7">CLA-AA-H233</strain>
    </source>
</reference>
<dbReference type="InterPro" id="IPR051801">
    <property type="entry name" value="GH28_Enzymes"/>
</dbReference>
<dbReference type="InterPro" id="IPR024535">
    <property type="entry name" value="RHGA/B-epi-like_pectate_lyase"/>
</dbReference>
<evidence type="ECO:0000313" key="7">
    <source>
        <dbReference type="EMBL" id="MCC2199347.1"/>
    </source>
</evidence>
<evidence type="ECO:0000256" key="4">
    <source>
        <dbReference type="RuleBase" id="RU361169"/>
    </source>
</evidence>
<keyword evidence="5" id="KW-0732">Signal</keyword>
<dbReference type="PROSITE" id="PS51318">
    <property type="entry name" value="TAT"/>
    <property type="match status" value="1"/>
</dbReference>
<dbReference type="PANTHER" id="PTHR31339">
    <property type="entry name" value="PECTIN LYASE-RELATED"/>
    <property type="match status" value="1"/>
</dbReference>
<dbReference type="SUPFAM" id="SSF51126">
    <property type="entry name" value="Pectin lyase-like"/>
    <property type="match status" value="1"/>
</dbReference>
<dbReference type="PANTHER" id="PTHR31339:SF9">
    <property type="entry name" value="PLASMIN AND FIBRONECTIN-BINDING PROTEIN A"/>
    <property type="match status" value="1"/>
</dbReference>
<organism evidence="7 8">
    <name type="scientific">Faecalibacterium butyricigenerans</name>
    <dbReference type="NCBI Taxonomy" id="1851427"/>
    <lineage>
        <taxon>Bacteria</taxon>
        <taxon>Bacillati</taxon>
        <taxon>Bacillota</taxon>
        <taxon>Clostridia</taxon>
        <taxon>Eubacteriales</taxon>
        <taxon>Oscillospiraceae</taxon>
        <taxon>Faecalibacterium</taxon>
    </lineage>
</organism>
<dbReference type="InterPro" id="IPR006311">
    <property type="entry name" value="TAT_signal"/>
</dbReference>
<comment type="caution">
    <text evidence="7">The sequence shown here is derived from an EMBL/GenBank/DDBJ whole genome shotgun (WGS) entry which is preliminary data.</text>
</comment>
<dbReference type="Proteomes" id="UP001430637">
    <property type="component" value="Unassembled WGS sequence"/>
</dbReference>
<dbReference type="InterPro" id="IPR011050">
    <property type="entry name" value="Pectin_lyase_fold/virulence"/>
</dbReference>
<evidence type="ECO:0000256" key="5">
    <source>
        <dbReference type="SAM" id="SignalP"/>
    </source>
</evidence>
<keyword evidence="2 4" id="KW-0378">Hydrolase</keyword>
<keyword evidence="3 4" id="KW-0326">Glycosidase</keyword>
<dbReference type="EMBL" id="JAJEQL010000011">
    <property type="protein sequence ID" value="MCC2199347.1"/>
    <property type="molecule type" value="Genomic_DNA"/>
</dbReference>
<evidence type="ECO:0000256" key="1">
    <source>
        <dbReference type="ARBA" id="ARBA00008834"/>
    </source>
</evidence>
<evidence type="ECO:0000256" key="3">
    <source>
        <dbReference type="ARBA" id="ARBA00023295"/>
    </source>
</evidence>
<evidence type="ECO:0000256" key="2">
    <source>
        <dbReference type="ARBA" id="ARBA00022801"/>
    </source>
</evidence>
<protein>
    <recommendedName>
        <fullName evidence="6">Rhamnogalacturonase A/B/Epimerase-like pectate lyase domain-containing protein</fullName>
    </recommendedName>
</protein>
<comment type="similarity">
    <text evidence="1 4">Belongs to the glycosyl hydrolase 28 family.</text>
</comment>